<organism evidence="1">
    <name type="scientific">Lepeophtheirus salmonis</name>
    <name type="common">Salmon louse</name>
    <name type="synonym">Caligus salmonis</name>
    <dbReference type="NCBI Taxonomy" id="72036"/>
    <lineage>
        <taxon>Eukaryota</taxon>
        <taxon>Metazoa</taxon>
        <taxon>Ecdysozoa</taxon>
        <taxon>Arthropoda</taxon>
        <taxon>Crustacea</taxon>
        <taxon>Multicrustacea</taxon>
        <taxon>Hexanauplia</taxon>
        <taxon>Copepoda</taxon>
        <taxon>Siphonostomatoida</taxon>
        <taxon>Caligidae</taxon>
        <taxon>Lepeophtheirus</taxon>
    </lineage>
</organism>
<accession>A0A0K2TEM6</accession>
<evidence type="ECO:0000313" key="1">
    <source>
        <dbReference type="EMBL" id="CDW24473.1"/>
    </source>
</evidence>
<reference evidence="1" key="1">
    <citation type="submission" date="2014-05" db="EMBL/GenBank/DDBJ databases">
        <authorList>
            <person name="Chronopoulou M."/>
        </authorList>
    </citation>
    <scope>NUCLEOTIDE SEQUENCE</scope>
    <source>
        <tissue evidence="1">Whole organism</tissue>
    </source>
</reference>
<dbReference type="EMBL" id="HACA01007112">
    <property type="protein sequence ID" value="CDW24473.1"/>
    <property type="molecule type" value="Transcribed_RNA"/>
</dbReference>
<protein>
    <submittedName>
        <fullName evidence="1">Uncharacterized protein</fullName>
    </submittedName>
</protein>
<dbReference type="AlphaFoldDB" id="A0A0K2TEM6"/>
<proteinExistence type="predicted"/>
<name>A0A0K2TEM6_LEPSM</name>
<sequence length="71" mass="8668">MNHFPGLKSYNTNSNLFVKNRQSSIYDNFPLWILEVVWLARDFYMECVCKLKSVSPLQKLQQRFQEQRYLY</sequence>